<feature type="domain" description="Transposase DDE" evidence="1">
    <location>
        <begin position="12"/>
        <end position="353"/>
    </location>
</feature>
<evidence type="ECO:0000313" key="3">
    <source>
        <dbReference type="Proteomes" id="UP000315400"/>
    </source>
</evidence>
<evidence type="ECO:0000259" key="1">
    <source>
        <dbReference type="Pfam" id="PF13701"/>
    </source>
</evidence>
<accession>A0A540V6X8</accession>
<dbReference type="InterPro" id="IPR025668">
    <property type="entry name" value="Tnp_DDE_dom"/>
</dbReference>
<gene>
    <name evidence="2" type="ORF">FKY71_19935</name>
</gene>
<protein>
    <submittedName>
        <fullName evidence="2">IS1380 family transposase</fullName>
    </submittedName>
</protein>
<reference evidence="2 3" key="1">
    <citation type="submission" date="2019-06" db="EMBL/GenBank/DDBJ databases">
        <title>Metagenome assembled Genome of Spiribacter salinus SL48-SHIP from the microbial mat of Salt Lake 48 (Novosibirsk region, Russia).</title>
        <authorList>
            <person name="Shipova A."/>
            <person name="Rozanov A.S."/>
            <person name="Bryanskaya A.V."/>
            <person name="Peltek S.E."/>
        </authorList>
    </citation>
    <scope>NUCLEOTIDE SEQUENCE [LARGE SCALE GENOMIC DNA]</scope>
    <source>
        <strain evidence="2">SL48-SHIP-2</strain>
    </source>
</reference>
<name>A0A540V6X8_9GAMM</name>
<organism evidence="2 3">
    <name type="scientific">Spiribacter salinus</name>
    <dbReference type="NCBI Taxonomy" id="1335746"/>
    <lineage>
        <taxon>Bacteria</taxon>
        <taxon>Pseudomonadati</taxon>
        <taxon>Pseudomonadota</taxon>
        <taxon>Gammaproteobacteria</taxon>
        <taxon>Chromatiales</taxon>
        <taxon>Ectothiorhodospiraceae</taxon>
        <taxon>Spiribacter</taxon>
    </lineage>
</organism>
<dbReference type="InterPro" id="IPR047960">
    <property type="entry name" value="Transpos_IS1380"/>
</dbReference>
<comment type="caution">
    <text evidence="2">The sequence shown here is derived from an EMBL/GenBank/DDBJ whole genome shotgun (WGS) entry which is preliminary data.</text>
</comment>
<sequence>MTKSTSLQPALSPVNGKPILLGFDGADMSSDSGLTLLREIERRNGLAGLLASCLEDLRDPSKVHHGLAEIIRFRIMTIAAGHEDGNDAGNLRHDPGFKLALERGPGTGAALCSQPTISRMENLADTRALIRMGHEMVRFYCQSFTRAPGRIVRDIDDTFDTVHGHQQLRLFNAYYDEYGFQPIAVFDGEGRLVGALLRPAYRPKGAESAARIRRPIRQIRRHWPGTEILLRADIHYCTPEVLDLCDRLGLRHVFGLARNSRLQDRVQALEASTADRYIRGKDCRAVRRFKTFSYAAGSWSKPRRVIARVEVGPMGRDTRYIVTNLEGGRGKHLYEKLYSARGQAENHIKAWKT</sequence>
<feature type="non-terminal residue" evidence="2">
    <location>
        <position position="353"/>
    </location>
</feature>
<dbReference type="AlphaFoldDB" id="A0A540V6X8"/>
<dbReference type="EMBL" id="VIFK01000663">
    <property type="protein sequence ID" value="TQE92524.1"/>
    <property type="molecule type" value="Genomic_DNA"/>
</dbReference>
<dbReference type="Proteomes" id="UP000315400">
    <property type="component" value="Unassembled WGS sequence"/>
</dbReference>
<proteinExistence type="predicted"/>
<dbReference type="NCBIfam" id="NF033539">
    <property type="entry name" value="transpos_IS1380"/>
    <property type="match status" value="1"/>
</dbReference>
<evidence type="ECO:0000313" key="2">
    <source>
        <dbReference type="EMBL" id="TQE92524.1"/>
    </source>
</evidence>
<dbReference type="Pfam" id="PF13701">
    <property type="entry name" value="DDE_Tnp_1_4"/>
    <property type="match status" value="1"/>
</dbReference>